<reference evidence="1 2" key="1">
    <citation type="submission" date="2016-06" db="EMBL/GenBank/DDBJ databases">
        <title>Comparative genomics of the ectomycorrhizal sister species Rhizopogon vinicolor and Rhizopogon vesiculosus (Basidiomycota: Boletales) reveals a divergence of the mating type B locus.</title>
        <authorList>
            <consortium name="DOE Joint Genome Institute"/>
            <person name="Mujic A.B."/>
            <person name="Kuo A."/>
            <person name="Tritt A."/>
            <person name="Lipzen A."/>
            <person name="Chen C."/>
            <person name="Johnson J."/>
            <person name="Sharma A."/>
            <person name="Barry K."/>
            <person name="Grigoriev I.V."/>
            <person name="Spatafora J.W."/>
        </authorList>
    </citation>
    <scope>NUCLEOTIDE SEQUENCE [LARGE SCALE GENOMIC DNA]</scope>
    <source>
        <strain evidence="1 2">AM-OR11-026</strain>
    </source>
</reference>
<organism evidence="1 2">
    <name type="scientific">Rhizopogon vinicolor AM-OR11-026</name>
    <dbReference type="NCBI Taxonomy" id="1314800"/>
    <lineage>
        <taxon>Eukaryota</taxon>
        <taxon>Fungi</taxon>
        <taxon>Dikarya</taxon>
        <taxon>Basidiomycota</taxon>
        <taxon>Agaricomycotina</taxon>
        <taxon>Agaricomycetes</taxon>
        <taxon>Agaricomycetidae</taxon>
        <taxon>Boletales</taxon>
        <taxon>Suillineae</taxon>
        <taxon>Rhizopogonaceae</taxon>
        <taxon>Rhizopogon</taxon>
    </lineage>
</organism>
<evidence type="ECO:0000313" key="2">
    <source>
        <dbReference type="Proteomes" id="UP000092154"/>
    </source>
</evidence>
<gene>
    <name evidence="1" type="ORF">K503DRAFT_805592</name>
</gene>
<keyword evidence="2" id="KW-1185">Reference proteome</keyword>
<protein>
    <submittedName>
        <fullName evidence="1">Uncharacterized protein</fullName>
    </submittedName>
</protein>
<name>A0A1B7MHD6_9AGAM</name>
<sequence>MFNGESTLPTVPPVSVSVPMTLIRTKRGIPLMPTYSPLPPPVGSRPPRMSVSSDTGNLISLTKNLFLWWNRFGSMTTSPSIHTLLLLLRTSSHLLSPRRPQTKYTFFVQVPIRMLLAPSSTHTLPAIVPHPLQRAPPSPLSLSLLPQSRNP</sequence>
<dbReference type="Proteomes" id="UP000092154">
    <property type="component" value="Unassembled WGS sequence"/>
</dbReference>
<dbReference type="EMBL" id="KV449153">
    <property type="protein sequence ID" value="OAX32021.1"/>
    <property type="molecule type" value="Genomic_DNA"/>
</dbReference>
<proteinExistence type="predicted"/>
<dbReference type="InParanoid" id="A0A1B7MHD6"/>
<accession>A0A1B7MHD6</accession>
<dbReference type="AlphaFoldDB" id="A0A1B7MHD6"/>
<evidence type="ECO:0000313" key="1">
    <source>
        <dbReference type="EMBL" id="OAX32021.1"/>
    </source>
</evidence>